<dbReference type="SUPFAM" id="SSF48403">
    <property type="entry name" value="Ankyrin repeat"/>
    <property type="match status" value="1"/>
</dbReference>
<evidence type="ECO:0000256" key="1">
    <source>
        <dbReference type="ARBA" id="ARBA00022737"/>
    </source>
</evidence>
<protein>
    <submittedName>
        <fullName evidence="6">Espin</fullName>
    </submittedName>
</protein>
<feature type="compositionally biased region" description="Low complexity" evidence="4">
    <location>
        <begin position="471"/>
        <end position="500"/>
    </location>
</feature>
<dbReference type="InterPro" id="IPR002110">
    <property type="entry name" value="Ankyrin_rpt"/>
</dbReference>
<feature type="region of interest" description="Disordered" evidence="4">
    <location>
        <begin position="323"/>
        <end position="373"/>
    </location>
</feature>
<feature type="compositionally biased region" description="Polar residues" evidence="4">
    <location>
        <begin position="426"/>
        <end position="442"/>
    </location>
</feature>
<feature type="repeat" description="ANK" evidence="3">
    <location>
        <begin position="134"/>
        <end position="156"/>
    </location>
</feature>
<feature type="repeat" description="ANK" evidence="3">
    <location>
        <begin position="168"/>
        <end position="200"/>
    </location>
</feature>
<feature type="repeat" description="ANK" evidence="3">
    <location>
        <begin position="235"/>
        <end position="259"/>
    </location>
</feature>
<feature type="compositionally biased region" description="Basic and acidic residues" evidence="4">
    <location>
        <begin position="543"/>
        <end position="554"/>
    </location>
</feature>
<feature type="repeat" description="ANK" evidence="3">
    <location>
        <begin position="66"/>
        <end position="90"/>
    </location>
</feature>
<dbReference type="Pfam" id="PF00023">
    <property type="entry name" value="Ank"/>
    <property type="match status" value="1"/>
</dbReference>
<feature type="compositionally biased region" description="Low complexity" evidence="4">
    <location>
        <begin position="443"/>
        <end position="462"/>
    </location>
</feature>
<feature type="compositionally biased region" description="Basic and acidic residues" evidence="4">
    <location>
        <begin position="697"/>
        <end position="714"/>
    </location>
</feature>
<organism evidence="5 6">
    <name type="scientific">Aplysia californica</name>
    <name type="common">California sea hare</name>
    <dbReference type="NCBI Taxonomy" id="6500"/>
    <lineage>
        <taxon>Eukaryota</taxon>
        <taxon>Metazoa</taxon>
        <taxon>Spiralia</taxon>
        <taxon>Lophotrochozoa</taxon>
        <taxon>Mollusca</taxon>
        <taxon>Gastropoda</taxon>
        <taxon>Heterobranchia</taxon>
        <taxon>Euthyneura</taxon>
        <taxon>Tectipleura</taxon>
        <taxon>Aplysiida</taxon>
        <taxon>Aplysioidea</taxon>
        <taxon>Aplysiidae</taxon>
        <taxon>Aplysia</taxon>
    </lineage>
</organism>
<evidence type="ECO:0000256" key="4">
    <source>
        <dbReference type="SAM" id="MobiDB-lite"/>
    </source>
</evidence>
<name>A0ABM1W150_APLCA</name>
<evidence type="ECO:0000313" key="6">
    <source>
        <dbReference type="RefSeq" id="XP_035828393.1"/>
    </source>
</evidence>
<reference evidence="6" key="1">
    <citation type="submission" date="2025-08" db="UniProtKB">
        <authorList>
            <consortium name="RefSeq"/>
        </authorList>
    </citation>
    <scope>IDENTIFICATION</scope>
</reference>
<evidence type="ECO:0000256" key="3">
    <source>
        <dbReference type="PROSITE-ProRule" id="PRU00023"/>
    </source>
</evidence>
<feature type="compositionally biased region" description="Pro residues" evidence="4">
    <location>
        <begin position="326"/>
        <end position="338"/>
    </location>
</feature>
<feature type="compositionally biased region" description="Low complexity" evidence="4">
    <location>
        <begin position="775"/>
        <end position="785"/>
    </location>
</feature>
<evidence type="ECO:0000313" key="5">
    <source>
        <dbReference type="Proteomes" id="UP000694888"/>
    </source>
</evidence>
<feature type="compositionally biased region" description="Low complexity" evidence="4">
    <location>
        <begin position="387"/>
        <end position="407"/>
    </location>
</feature>
<feature type="repeat" description="ANK" evidence="3">
    <location>
        <begin position="268"/>
        <end position="300"/>
    </location>
</feature>
<dbReference type="Proteomes" id="UP000694888">
    <property type="component" value="Unplaced"/>
</dbReference>
<dbReference type="PROSITE" id="PS50088">
    <property type="entry name" value="ANK_REPEAT"/>
    <property type="match status" value="6"/>
</dbReference>
<keyword evidence="5" id="KW-1185">Reference proteome</keyword>
<keyword evidence="2 3" id="KW-0040">ANK repeat</keyword>
<dbReference type="PANTHER" id="PTHR24178">
    <property type="entry name" value="MOLTING PROTEIN MLT-4"/>
    <property type="match status" value="1"/>
</dbReference>
<feature type="compositionally biased region" description="Polar residues" evidence="4">
    <location>
        <begin position="799"/>
        <end position="808"/>
    </location>
</feature>
<sequence length="929" mass="100837">MVSDPAFEAAKIGDLETLKKLPGVTERLVDDNGAGCLHFAARGGSLVVIEYLIKTLAFSALNRSKTGASALHDAAARGNTAVVKWLIENSEIKVNDQDGSGVTPIHLAARYGHFLTVEWLLDEADADISVRSANGALPLHFAVFGGDVNCIKILIDENPRLINMQMNNGITPLYLACQSGFLEVAKFLVSRNAASKIKAYDGMSCLHAAAQLGCTDVVQWLVKEDGSNPNDRDFDGATPLHYAASRGHAHLVCWMMRHGGFKVTLDNLGGSPLHNAAELGEMQSVQALLECGCDVDLSDNAGLTAAELADDCHQTQAAALIRGQLSPPPSPPPPPPEPDTLRADCLPTDRVGHLRSPHLNFPPPPPFPPEEDTEVDQIFTRAHNTASTTNALNSNNNSSNNNSTISNGIVRGSSHNYNGYIHQHHSSNIYNNNNDQKNSVPYNNNNNNNNSNSNSNSNNRNSGYTHTGHQYYSNTTTTTNNNSTNNYNSTNSFFKSAPLHSPSPPLPPPPLAISPDASSPSTVGSPISPPTPLHEAPGFGSPYHEEAQETVSRLHSEVEGWAHAPRYSQDLGTEPLIRRTVSRISVDSSASNFGVFEVQEGAVLHTGSPQTTTVRPLLSSSGKLSTLPSSEDRADSPPLPPPPPPIASPDLESLASEVSGSTTVSPPATDVQFPSDVTTRGEGRANEIVNRSPVYQRGRDPGRYPQQHLKELKSDTQNAFSKARALFGQGDNQPQHSQPQYSQPQYSQPQHKIRQLFSLPSPRSPTQKTYNREWSSSSTNSQPFSPVESKHNLIADIQSAVSGNSSLSLRRAKSRGEGVSMVYQSSKAAKRNGGETTPVSESKPLTGEFDPKNFLDKVEKIDSTGRPIPEWRRQVLAKHAAEKAQKDFEENKVVEDYEARFKDMPAWKRALIERREAQAKEEEARLGKK</sequence>
<gene>
    <name evidence="6" type="primary">LOC101845722</name>
</gene>
<feature type="compositionally biased region" description="Pro residues" evidence="4">
    <location>
        <begin position="637"/>
        <end position="647"/>
    </location>
</feature>
<dbReference type="SMART" id="SM00248">
    <property type="entry name" value="ANK"/>
    <property type="match status" value="8"/>
</dbReference>
<dbReference type="GeneID" id="101845722"/>
<feature type="compositionally biased region" description="Low complexity" evidence="4">
    <location>
        <begin position="617"/>
        <end position="629"/>
    </location>
</feature>
<proteinExistence type="predicted"/>
<feature type="compositionally biased region" description="Polar residues" evidence="4">
    <location>
        <begin position="764"/>
        <end position="774"/>
    </location>
</feature>
<feature type="region of interest" description="Disordered" evidence="4">
    <location>
        <begin position="607"/>
        <end position="851"/>
    </location>
</feature>
<feature type="region of interest" description="Disordered" evidence="4">
    <location>
        <begin position="387"/>
        <end position="554"/>
    </location>
</feature>
<evidence type="ECO:0000256" key="2">
    <source>
        <dbReference type="ARBA" id="ARBA00023043"/>
    </source>
</evidence>
<keyword evidence="1" id="KW-0677">Repeat</keyword>
<accession>A0ABM1W150</accession>
<dbReference type="PROSITE" id="PS50297">
    <property type="entry name" value="ANK_REP_REGION"/>
    <property type="match status" value="6"/>
</dbReference>
<dbReference type="RefSeq" id="XP_035828393.1">
    <property type="nucleotide sequence ID" value="XM_035972500.1"/>
</dbReference>
<dbReference type="Gene3D" id="1.25.40.20">
    <property type="entry name" value="Ankyrin repeat-containing domain"/>
    <property type="match status" value="2"/>
</dbReference>
<dbReference type="PRINTS" id="PR01415">
    <property type="entry name" value="ANKYRIN"/>
</dbReference>
<dbReference type="InterPro" id="IPR036770">
    <property type="entry name" value="Ankyrin_rpt-contain_sf"/>
</dbReference>
<dbReference type="Pfam" id="PF12796">
    <property type="entry name" value="Ank_2"/>
    <property type="match status" value="2"/>
</dbReference>
<feature type="compositionally biased region" description="Pro residues" evidence="4">
    <location>
        <begin position="501"/>
        <end position="512"/>
    </location>
</feature>
<dbReference type="PANTHER" id="PTHR24178:SF9">
    <property type="entry name" value="ANK_REP_REGION DOMAIN-CONTAINING PROTEIN"/>
    <property type="match status" value="1"/>
</dbReference>
<feature type="compositionally biased region" description="Low complexity" evidence="4">
    <location>
        <begin position="733"/>
        <end position="750"/>
    </location>
</feature>
<feature type="repeat" description="ANK" evidence="3">
    <location>
        <begin position="100"/>
        <end position="133"/>
    </location>
</feature>
<feature type="compositionally biased region" description="Polar residues" evidence="4">
    <location>
        <begin position="656"/>
        <end position="666"/>
    </location>
</feature>